<proteinExistence type="inferred from homology"/>
<evidence type="ECO:0000313" key="8">
    <source>
        <dbReference type="Ensembl" id="ENSATEP00000045165.1"/>
    </source>
</evidence>
<dbReference type="GO" id="GO:0015630">
    <property type="term" value="C:microtubule cytoskeleton"/>
    <property type="evidence" value="ECO:0007669"/>
    <property type="project" value="TreeGrafter"/>
</dbReference>
<evidence type="ECO:0000256" key="5">
    <source>
        <dbReference type="ARBA" id="ARBA00023212"/>
    </source>
</evidence>
<sequence length="497" mass="54255">MDSVGNKENTEPAHGSKSFIKRAKTTAAPFQLKNNERQETLTKSGPLQAKARKVDTRSVSGEPLKNVKTVQKDEKGAAAAANVNKIVAEAPKPPAAVPSAKSAPGMYKGKIVQSKIGSIWKSSAPIGGGEPKSSAPKTENQRVGNVSVFSRSTHVSKPSATRRPPAGFCSARPPARTVPATLTRTSSKNTTVAPTKGSGTQSSKPKATFTDKVNKPPVSSKLSQYRFTMETTEQRRAKLAEWLTSKGKTLKRPAMPTAAPQKTKVNTARPEVDLKSQSHVEQLTVHSQTPAVMDTTLELLENSDADLLIDSQDRIDDVVVNLCDALEALATPSRCNDEYKKEEEQNEMLDDCGKHKFEPVKNEEEESDKCKVETDDEEEEEGSHNDVSTPQVESASVVKYSVKTTPYLQSVKRTIEGEASTSTSRRKSNIKDLKFLTPVRRSCRIQQKSSHLPTMLVDHDPCVSSLAELVKLDDDPNAYIYRKNPALLKDLPDQPGL</sequence>
<keyword evidence="4" id="KW-0597">Phosphoprotein</keyword>
<dbReference type="PANTHER" id="PTHR16076:SF8">
    <property type="entry name" value="CYTOSKELETON-ASSOCIATED PROTEIN 2"/>
    <property type="match status" value="1"/>
</dbReference>
<feature type="compositionally biased region" description="Polar residues" evidence="6">
    <location>
        <begin position="180"/>
        <end position="205"/>
    </location>
</feature>
<feature type="domain" description="Cytoskeleton-associated protein 2 C-terminal" evidence="7">
    <location>
        <begin position="341"/>
        <end position="487"/>
    </location>
</feature>
<evidence type="ECO:0000256" key="4">
    <source>
        <dbReference type="ARBA" id="ARBA00022553"/>
    </source>
</evidence>
<dbReference type="PANTHER" id="PTHR16076">
    <property type="entry name" value="CYTOSKELETON ASSOCIATED PROTEIN 2-RELATED"/>
    <property type="match status" value="1"/>
</dbReference>
<dbReference type="Ensembl" id="ENSATET00000048856.2">
    <property type="protein sequence ID" value="ENSATEP00000045165.1"/>
    <property type="gene ID" value="ENSATEG00000003082.3"/>
</dbReference>
<feature type="region of interest" description="Disordered" evidence="6">
    <location>
        <begin position="243"/>
        <end position="272"/>
    </location>
</feature>
<reference evidence="8" key="3">
    <citation type="submission" date="2025-09" db="UniProtKB">
        <authorList>
            <consortium name="Ensembl"/>
        </authorList>
    </citation>
    <scope>IDENTIFICATION</scope>
</reference>
<feature type="region of interest" description="Disordered" evidence="6">
    <location>
        <begin position="121"/>
        <end position="227"/>
    </location>
</feature>
<feature type="compositionally biased region" description="Polar residues" evidence="6">
    <location>
        <begin position="135"/>
        <end position="159"/>
    </location>
</feature>
<feature type="region of interest" description="Disordered" evidence="6">
    <location>
        <begin position="340"/>
        <end position="394"/>
    </location>
</feature>
<reference evidence="8" key="2">
    <citation type="submission" date="2025-08" db="UniProtKB">
        <authorList>
            <consortium name="Ensembl"/>
        </authorList>
    </citation>
    <scope>IDENTIFICATION</scope>
</reference>
<protein>
    <recommendedName>
        <fullName evidence="7">Cytoskeleton-associated protein 2 C-terminal domain-containing protein</fullName>
    </recommendedName>
</protein>
<dbReference type="GO" id="GO:0007026">
    <property type="term" value="P:negative regulation of microtubule depolymerization"/>
    <property type="evidence" value="ECO:0007669"/>
    <property type="project" value="TreeGrafter"/>
</dbReference>
<dbReference type="AlphaFoldDB" id="A0A7N6A8H0"/>
<keyword evidence="3" id="KW-0963">Cytoplasm</keyword>
<name>A0A7N6A8H0_ANATE</name>
<dbReference type="GeneTree" id="ENSGT00530000063691"/>
<organism evidence="8 9">
    <name type="scientific">Anabas testudineus</name>
    <name type="common">Climbing perch</name>
    <name type="synonym">Anthias testudineus</name>
    <dbReference type="NCBI Taxonomy" id="64144"/>
    <lineage>
        <taxon>Eukaryota</taxon>
        <taxon>Metazoa</taxon>
        <taxon>Chordata</taxon>
        <taxon>Craniata</taxon>
        <taxon>Vertebrata</taxon>
        <taxon>Euteleostomi</taxon>
        <taxon>Actinopterygii</taxon>
        <taxon>Neopterygii</taxon>
        <taxon>Teleostei</taxon>
        <taxon>Neoteleostei</taxon>
        <taxon>Acanthomorphata</taxon>
        <taxon>Anabantaria</taxon>
        <taxon>Anabantiformes</taxon>
        <taxon>Anabantoidei</taxon>
        <taxon>Anabantidae</taxon>
        <taxon>Anabas</taxon>
    </lineage>
</organism>
<evidence type="ECO:0000313" key="9">
    <source>
        <dbReference type="Proteomes" id="UP000265040"/>
    </source>
</evidence>
<evidence type="ECO:0000256" key="2">
    <source>
        <dbReference type="ARBA" id="ARBA00009468"/>
    </source>
</evidence>
<comment type="subcellular location">
    <subcellularLocation>
        <location evidence="1">Cytoplasm</location>
        <location evidence="1">Cytoskeleton</location>
    </subcellularLocation>
</comment>
<dbReference type="InterPro" id="IPR026165">
    <property type="entry name" value="CKAP2_fam"/>
</dbReference>
<accession>A0A7N6A8H0</accession>
<evidence type="ECO:0000256" key="1">
    <source>
        <dbReference type="ARBA" id="ARBA00004245"/>
    </source>
</evidence>
<reference evidence="8" key="1">
    <citation type="submission" date="2021-04" db="EMBL/GenBank/DDBJ databases">
        <authorList>
            <consortium name="Wellcome Sanger Institute Data Sharing"/>
        </authorList>
    </citation>
    <scope>NUCLEOTIDE SEQUENCE [LARGE SCALE GENOMIC DNA]</scope>
</reference>
<evidence type="ECO:0000256" key="3">
    <source>
        <dbReference type="ARBA" id="ARBA00022490"/>
    </source>
</evidence>
<evidence type="ECO:0000259" key="7">
    <source>
        <dbReference type="Pfam" id="PF15297"/>
    </source>
</evidence>
<keyword evidence="9" id="KW-1185">Reference proteome</keyword>
<feature type="compositionally biased region" description="Polar residues" evidence="6">
    <location>
        <begin position="385"/>
        <end position="394"/>
    </location>
</feature>
<comment type="similarity">
    <text evidence="2">Belongs to the CKAP2 family.</text>
</comment>
<evidence type="ECO:0000256" key="6">
    <source>
        <dbReference type="SAM" id="MobiDB-lite"/>
    </source>
</evidence>
<feature type="compositionally biased region" description="Basic and acidic residues" evidence="6">
    <location>
        <begin position="351"/>
        <end position="373"/>
    </location>
</feature>
<dbReference type="Proteomes" id="UP000265040">
    <property type="component" value="Chromosome 14"/>
</dbReference>
<feature type="region of interest" description="Disordered" evidence="6">
    <location>
        <begin position="1"/>
        <end position="74"/>
    </location>
</feature>
<keyword evidence="5" id="KW-0206">Cytoskeleton</keyword>
<dbReference type="InterPro" id="IPR029197">
    <property type="entry name" value="CKAP2_C"/>
</dbReference>
<dbReference type="Pfam" id="PF15297">
    <property type="entry name" value="CKAP2_C"/>
    <property type="match status" value="1"/>
</dbReference>